<dbReference type="InterPro" id="IPR010982">
    <property type="entry name" value="Lambda_DNA-bd_dom_sf"/>
</dbReference>
<dbReference type="SUPFAM" id="SSF47413">
    <property type="entry name" value="lambda repressor-like DNA-binding domains"/>
    <property type="match status" value="1"/>
</dbReference>
<dbReference type="STRING" id="395961.Cyan7425_3098"/>
<evidence type="ECO:0000313" key="2">
    <source>
        <dbReference type="EMBL" id="ACL45428.1"/>
    </source>
</evidence>
<feature type="domain" description="HTH cro/C1-type" evidence="1">
    <location>
        <begin position="20"/>
        <end position="75"/>
    </location>
</feature>
<dbReference type="AlphaFoldDB" id="B8HMV9"/>
<dbReference type="SMART" id="SM00530">
    <property type="entry name" value="HTH_XRE"/>
    <property type="match status" value="1"/>
</dbReference>
<dbReference type="Pfam" id="PF01381">
    <property type="entry name" value="HTH_3"/>
    <property type="match status" value="1"/>
</dbReference>
<dbReference type="GO" id="GO:0003677">
    <property type="term" value="F:DNA binding"/>
    <property type="evidence" value="ECO:0007669"/>
    <property type="project" value="InterPro"/>
</dbReference>
<dbReference type="eggNOG" id="COG1396">
    <property type="taxonomic scope" value="Bacteria"/>
</dbReference>
<evidence type="ECO:0000259" key="1">
    <source>
        <dbReference type="PROSITE" id="PS50943"/>
    </source>
</evidence>
<dbReference type="InterPro" id="IPR025874">
    <property type="entry name" value="DZR"/>
</dbReference>
<accession>B8HMV9</accession>
<dbReference type="InterPro" id="IPR001387">
    <property type="entry name" value="Cro/C1-type_HTH"/>
</dbReference>
<sequence>MYPSEQANAPNPDETLAQYIRRIRLSLGLSQKEVADKAGIHLQSLGKIERGHTTRLNQKPKRGLAYALGLPIEYLDAASKGVAVSTNTTLRFCPQCWTPGTTPDPMWTNLRSKYCFACGTALWDRCYGCNEPIASLKHRFCPYCGKAYRPSKVQIPVQ</sequence>
<name>B8HMV9_CYAP4</name>
<reference evidence="2" key="1">
    <citation type="submission" date="2009-01" db="EMBL/GenBank/DDBJ databases">
        <title>Complete sequence of chromosome Cyanothece sp. PCC 7425.</title>
        <authorList>
            <consortium name="US DOE Joint Genome Institute"/>
            <person name="Lucas S."/>
            <person name="Copeland A."/>
            <person name="Lapidus A."/>
            <person name="Glavina del Rio T."/>
            <person name="Dalin E."/>
            <person name="Tice H."/>
            <person name="Bruce D."/>
            <person name="Goodwin L."/>
            <person name="Pitluck S."/>
            <person name="Sims D."/>
            <person name="Meineke L."/>
            <person name="Brettin T."/>
            <person name="Detter J.C."/>
            <person name="Han C."/>
            <person name="Larimer F."/>
            <person name="Land M."/>
            <person name="Hauser L."/>
            <person name="Kyrpides N."/>
            <person name="Ovchinnikova G."/>
            <person name="Liberton M."/>
            <person name="Stoeckel J."/>
            <person name="Banerjee A."/>
            <person name="Singh A."/>
            <person name="Page L."/>
            <person name="Sato H."/>
            <person name="Zhao L."/>
            <person name="Sherman L."/>
            <person name="Pakrasi H."/>
            <person name="Richardson P."/>
        </authorList>
    </citation>
    <scope>NUCLEOTIDE SEQUENCE</scope>
    <source>
        <strain evidence="2">PCC 7425</strain>
    </source>
</reference>
<protein>
    <submittedName>
        <fullName evidence="2">Transcriptional regulator, XRE family</fullName>
    </submittedName>
</protein>
<dbReference type="OrthoDB" id="562953at2"/>
<dbReference type="EMBL" id="CP001344">
    <property type="protein sequence ID" value="ACL45428.1"/>
    <property type="molecule type" value="Genomic_DNA"/>
</dbReference>
<dbReference type="KEGG" id="cyn:Cyan7425_3098"/>
<dbReference type="CDD" id="cd00093">
    <property type="entry name" value="HTH_XRE"/>
    <property type="match status" value="1"/>
</dbReference>
<proteinExistence type="predicted"/>
<organism evidence="2">
    <name type="scientific">Cyanothece sp. (strain PCC 7425 / ATCC 29141)</name>
    <dbReference type="NCBI Taxonomy" id="395961"/>
    <lineage>
        <taxon>Bacteria</taxon>
        <taxon>Bacillati</taxon>
        <taxon>Cyanobacteriota</taxon>
        <taxon>Cyanophyceae</taxon>
        <taxon>Gomontiellales</taxon>
        <taxon>Cyanothecaceae</taxon>
        <taxon>Cyanothece</taxon>
    </lineage>
</organism>
<dbReference type="Gene3D" id="1.10.260.40">
    <property type="entry name" value="lambda repressor-like DNA-binding domains"/>
    <property type="match status" value="1"/>
</dbReference>
<dbReference type="PROSITE" id="PS50943">
    <property type="entry name" value="HTH_CROC1"/>
    <property type="match status" value="1"/>
</dbReference>
<dbReference type="HOGENOM" id="CLU_1719070_0_0_3"/>
<gene>
    <name evidence="2" type="ordered locus">Cyan7425_3098</name>
</gene>
<dbReference type="Pfam" id="PF12773">
    <property type="entry name" value="DZR"/>
    <property type="match status" value="1"/>
</dbReference>